<dbReference type="Proteomes" id="UP000243515">
    <property type="component" value="Unassembled WGS sequence"/>
</dbReference>
<dbReference type="OrthoDB" id="2125396at2759"/>
<sequence length="400" mass="45136">MPNYWNQLQYVLIFTSKMSQRTEIFLPTEIIIRIVTFVAADGSQLCLHACCLVSRQWYSASVALLYAEPDVQHAFEKFTATVCPPIATSRSKTDPGLGNLVRILDMSPLVHHSTNSVTARLLGRVKENLEVFIAPMISFSVNSFASLSKCYNLSELNLSLVYPSLPFVRLKKAIRNLNKLEFLSLPRSTAILVERSACVQWPPRLRHIRFSGRFPINSMESFSWPEQLSSLTLVGCIDLSVNAISTLICSRHLGRQLRYLGISYDNKFLQPESINAVPRFLPNLRSLSVPGDLLQDDFFNNNGTPLSLEYLAIERATTTNMSPLGFSERSLISALDYGLSNLRSVFFDPVYSTPSYSVIFVSINDALKAQWKRRSPGEFASQESKIGTFFTIQSRFMRNE</sequence>
<gene>
    <name evidence="1" type="ORF">Egran_05585</name>
</gene>
<accession>A0A232LS57</accession>
<protein>
    <submittedName>
        <fullName evidence="1">Uncharacterized protein</fullName>
    </submittedName>
</protein>
<organism evidence="1 2">
    <name type="scientific">Elaphomyces granulatus</name>
    <dbReference type="NCBI Taxonomy" id="519963"/>
    <lineage>
        <taxon>Eukaryota</taxon>
        <taxon>Fungi</taxon>
        <taxon>Dikarya</taxon>
        <taxon>Ascomycota</taxon>
        <taxon>Pezizomycotina</taxon>
        <taxon>Eurotiomycetes</taxon>
        <taxon>Eurotiomycetidae</taxon>
        <taxon>Eurotiales</taxon>
        <taxon>Elaphomycetaceae</taxon>
        <taxon>Elaphomyces</taxon>
    </lineage>
</organism>
<evidence type="ECO:0000313" key="2">
    <source>
        <dbReference type="Proteomes" id="UP000243515"/>
    </source>
</evidence>
<dbReference type="AlphaFoldDB" id="A0A232LS57"/>
<proteinExistence type="predicted"/>
<dbReference type="SUPFAM" id="SSF52047">
    <property type="entry name" value="RNI-like"/>
    <property type="match status" value="1"/>
</dbReference>
<name>A0A232LS57_9EURO</name>
<comment type="caution">
    <text evidence="1">The sequence shown here is derived from an EMBL/GenBank/DDBJ whole genome shotgun (WGS) entry which is preliminary data.</text>
</comment>
<dbReference type="InterPro" id="IPR032675">
    <property type="entry name" value="LRR_dom_sf"/>
</dbReference>
<dbReference type="Gene3D" id="3.80.10.10">
    <property type="entry name" value="Ribonuclease Inhibitor"/>
    <property type="match status" value="1"/>
</dbReference>
<dbReference type="EMBL" id="NPHW01005560">
    <property type="protein sequence ID" value="OXV06647.1"/>
    <property type="molecule type" value="Genomic_DNA"/>
</dbReference>
<reference evidence="1 2" key="1">
    <citation type="journal article" date="2015" name="Environ. Microbiol.">
        <title>Metagenome sequence of Elaphomyces granulatus from sporocarp tissue reveals Ascomycota ectomycorrhizal fingerprints of genome expansion and a Proteobacteria-rich microbiome.</title>
        <authorList>
            <person name="Quandt C.A."/>
            <person name="Kohler A."/>
            <person name="Hesse C.N."/>
            <person name="Sharpton T.J."/>
            <person name="Martin F."/>
            <person name="Spatafora J.W."/>
        </authorList>
    </citation>
    <scope>NUCLEOTIDE SEQUENCE [LARGE SCALE GENOMIC DNA]</scope>
    <source>
        <strain evidence="1 2">OSC145934</strain>
    </source>
</reference>
<keyword evidence="2" id="KW-1185">Reference proteome</keyword>
<evidence type="ECO:0000313" key="1">
    <source>
        <dbReference type="EMBL" id="OXV06647.1"/>
    </source>
</evidence>